<name>A0A0M3HPF5_ASCLU</name>
<protein>
    <submittedName>
        <fullName evidence="2">WGS project CAFE00000000 data, contig</fullName>
    </submittedName>
</protein>
<proteinExistence type="predicted"/>
<evidence type="ECO:0000313" key="2">
    <source>
        <dbReference type="WBParaSite" id="ALUE_0000376501-mRNA-1"/>
    </source>
</evidence>
<reference evidence="2" key="1">
    <citation type="submission" date="2017-02" db="UniProtKB">
        <authorList>
            <consortium name="WormBaseParasite"/>
        </authorList>
    </citation>
    <scope>IDENTIFICATION</scope>
</reference>
<organism evidence="1 2">
    <name type="scientific">Ascaris lumbricoides</name>
    <name type="common">Giant roundworm</name>
    <dbReference type="NCBI Taxonomy" id="6252"/>
    <lineage>
        <taxon>Eukaryota</taxon>
        <taxon>Metazoa</taxon>
        <taxon>Ecdysozoa</taxon>
        <taxon>Nematoda</taxon>
        <taxon>Chromadorea</taxon>
        <taxon>Rhabditida</taxon>
        <taxon>Spirurina</taxon>
        <taxon>Ascaridomorpha</taxon>
        <taxon>Ascaridoidea</taxon>
        <taxon>Ascarididae</taxon>
        <taxon>Ascaris</taxon>
    </lineage>
</organism>
<dbReference type="WBParaSite" id="ALUE_0000376501-mRNA-1">
    <property type="protein sequence ID" value="ALUE_0000376501-mRNA-1"/>
    <property type="gene ID" value="ALUE_0000376501"/>
</dbReference>
<evidence type="ECO:0000313" key="1">
    <source>
        <dbReference type="Proteomes" id="UP000036681"/>
    </source>
</evidence>
<dbReference type="AlphaFoldDB" id="A0A0M3HPF5"/>
<accession>A0A0M3HPF5</accession>
<keyword evidence="1" id="KW-1185">Reference proteome</keyword>
<dbReference type="Proteomes" id="UP000036681">
    <property type="component" value="Unplaced"/>
</dbReference>
<sequence length="117" mass="12562">MPEFVLREALKPRCGHYEGWEVALAHAYLKASNDSGEWASSGQQRDVTSLLSGTHTAASRRHPTTLLASLSFAAAHLCADAAASCKTAATRVVTGWHEINARSPSENARRTKSLADT</sequence>